<keyword evidence="2" id="KW-1185">Reference proteome</keyword>
<organism evidence="1 2">
    <name type="scientific">Mycoplasmopsis phocirhinis</name>
    <dbReference type="NCBI Taxonomy" id="142650"/>
    <lineage>
        <taxon>Bacteria</taxon>
        <taxon>Bacillati</taxon>
        <taxon>Mycoplasmatota</taxon>
        <taxon>Mycoplasmoidales</taxon>
        <taxon>Metamycoplasmataceae</taxon>
        <taxon>Mycoplasmopsis</taxon>
    </lineage>
</organism>
<dbReference type="KEGG" id="mphi:EG856_02690"/>
<accession>A0A4P6MTU3</accession>
<dbReference type="REBASE" id="301870">
    <property type="entry name" value="Mph852ORF2695P"/>
</dbReference>
<dbReference type="RefSeq" id="WP_130429584.1">
    <property type="nucleotide sequence ID" value="NZ_CP034841.1"/>
</dbReference>
<evidence type="ECO:0000313" key="1">
    <source>
        <dbReference type="EMBL" id="QBF34807.1"/>
    </source>
</evidence>
<dbReference type="EMBL" id="CP034841">
    <property type="protein sequence ID" value="QBF34807.1"/>
    <property type="molecule type" value="Genomic_DNA"/>
</dbReference>
<dbReference type="Proteomes" id="UP000289326">
    <property type="component" value="Chromosome"/>
</dbReference>
<dbReference type="OrthoDB" id="396627at2"/>
<name>A0A4P6MTU3_9BACT</name>
<evidence type="ECO:0000313" key="2">
    <source>
        <dbReference type="Proteomes" id="UP000289326"/>
    </source>
</evidence>
<sequence length="237" mass="28095">MINWKDLKEIKLFLNKELNNIFKIYGYEIEIKAEDLNLLKSRNSCLRSSTAIGYILEEFIYQKFKNIFKNEKDVNIFRSSYSTQKSSYDFLITKKDYDLLINVKSDKGIGGGKNKAIAAINQLYKDYSNQMNFEKDFYYIVLKISYQLDQVKNDFNDKQIVYFEKIKICGFNVFSLEEISFANGHKQDNRNWSREFNPSSGRLLISDTFYKRNKIAENEKISNNQTMLYIEEMISQK</sequence>
<evidence type="ECO:0008006" key="3">
    <source>
        <dbReference type="Google" id="ProtNLM"/>
    </source>
</evidence>
<proteinExistence type="predicted"/>
<reference evidence="1 2" key="1">
    <citation type="submission" date="2019-01" db="EMBL/GenBank/DDBJ databases">
        <title>Complete sequence and annotation of the Mycoplasma phocirhinis strain 852T genome.</title>
        <authorList>
            <person name="Frasca S.Jr."/>
            <person name="Kutish G.F."/>
            <person name="Castellanos Gell J."/>
            <person name="Michaels D.L."/>
            <person name="Brown D.R."/>
        </authorList>
    </citation>
    <scope>NUCLEOTIDE SEQUENCE [LARGE SCALE GENOMIC DNA]</scope>
    <source>
        <strain evidence="1 2">852</strain>
    </source>
</reference>
<dbReference type="AlphaFoldDB" id="A0A4P6MTU3"/>
<dbReference type="NCBIfam" id="NF045956">
    <property type="entry name" value="restrict_UpaP162"/>
    <property type="match status" value="1"/>
</dbReference>
<protein>
    <recommendedName>
        <fullName evidence="3">Restriction endonuclease</fullName>
    </recommendedName>
</protein>
<gene>
    <name evidence="1" type="ORF">EG856_02690</name>
</gene>